<evidence type="ECO:0000313" key="1">
    <source>
        <dbReference type="EMBL" id="GAA3726626.1"/>
    </source>
</evidence>
<dbReference type="EMBL" id="BAABDD010000001">
    <property type="protein sequence ID" value="GAA3726626.1"/>
    <property type="molecule type" value="Genomic_DNA"/>
</dbReference>
<gene>
    <name evidence="1" type="ORF">GCM10022402_04180</name>
</gene>
<comment type="caution">
    <text evidence="1">The sequence shown here is derived from an EMBL/GenBank/DDBJ whole genome shotgun (WGS) entry which is preliminary data.</text>
</comment>
<name>A0ABP7EWT7_9ACTN</name>
<dbReference type="Proteomes" id="UP001500908">
    <property type="component" value="Unassembled WGS sequence"/>
</dbReference>
<evidence type="ECO:0000313" key="2">
    <source>
        <dbReference type="Proteomes" id="UP001500908"/>
    </source>
</evidence>
<keyword evidence="2" id="KW-1185">Reference proteome</keyword>
<accession>A0ABP7EWT7</accession>
<proteinExistence type="predicted"/>
<reference evidence="2" key="1">
    <citation type="journal article" date="2019" name="Int. J. Syst. Evol. Microbiol.">
        <title>The Global Catalogue of Microorganisms (GCM) 10K type strain sequencing project: providing services to taxonomists for standard genome sequencing and annotation.</title>
        <authorList>
            <consortium name="The Broad Institute Genomics Platform"/>
            <consortium name="The Broad Institute Genome Sequencing Center for Infectious Disease"/>
            <person name="Wu L."/>
            <person name="Ma J."/>
        </authorList>
    </citation>
    <scope>NUCLEOTIDE SEQUENCE [LARGE SCALE GENOMIC DNA]</scope>
    <source>
        <strain evidence="2">JCM 17137</strain>
    </source>
</reference>
<protein>
    <submittedName>
        <fullName evidence="1">Uncharacterized protein</fullName>
    </submittedName>
</protein>
<sequence>MKTPSSAANGMFPPTKALAEALSARAGSLPLSPAPAEYVRYGPPLSVDAPLKQV</sequence>
<organism evidence="1 2">
    <name type="scientific">Salinactinospora qingdaonensis</name>
    <dbReference type="NCBI Taxonomy" id="702744"/>
    <lineage>
        <taxon>Bacteria</taxon>
        <taxon>Bacillati</taxon>
        <taxon>Actinomycetota</taxon>
        <taxon>Actinomycetes</taxon>
        <taxon>Streptosporangiales</taxon>
        <taxon>Nocardiopsidaceae</taxon>
        <taxon>Salinactinospora</taxon>
    </lineage>
</organism>